<keyword evidence="3" id="KW-0210">Decarboxylase</keyword>
<evidence type="ECO:0000313" key="11">
    <source>
        <dbReference type="Proteomes" id="UP000694700"/>
    </source>
</evidence>
<comment type="similarity">
    <text evidence="2">Belongs to the group II decarboxylase family.</text>
</comment>
<feature type="domain" description="PDXDC1/PDXD2 second" evidence="8">
    <location>
        <begin position="385"/>
        <end position="434"/>
    </location>
</feature>
<proteinExistence type="inferred from homology"/>
<evidence type="ECO:0000256" key="1">
    <source>
        <dbReference type="ARBA" id="ARBA00001933"/>
    </source>
</evidence>
<evidence type="ECO:0000256" key="2">
    <source>
        <dbReference type="ARBA" id="ARBA00009533"/>
    </source>
</evidence>
<dbReference type="InterPro" id="IPR050477">
    <property type="entry name" value="GrpII_AminoAcid_Decarb"/>
</dbReference>
<dbReference type="Pfam" id="PF00282">
    <property type="entry name" value="Pyridoxal_deC"/>
    <property type="match status" value="1"/>
</dbReference>
<dbReference type="GO" id="GO:0019752">
    <property type="term" value="P:carboxylic acid metabolic process"/>
    <property type="evidence" value="ECO:0007669"/>
    <property type="project" value="InterPro"/>
</dbReference>
<organism evidence="10 11">
    <name type="scientific">Cyprinus carpio</name>
    <name type="common">Common carp</name>
    <dbReference type="NCBI Taxonomy" id="7962"/>
    <lineage>
        <taxon>Eukaryota</taxon>
        <taxon>Metazoa</taxon>
        <taxon>Chordata</taxon>
        <taxon>Craniata</taxon>
        <taxon>Vertebrata</taxon>
        <taxon>Euteleostomi</taxon>
        <taxon>Actinopterygii</taxon>
        <taxon>Neopterygii</taxon>
        <taxon>Teleostei</taxon>
        <taxon>Ostariophysi</taxon>
        <taxon>Cypriniformes</taxon>
        <taxon>Cyprinidae</taxon>
        <taxon>Cyprininae</taxon>
        <taxon>Cyprinus</taxon>
    </lineage>
</organism>
<accession>A0A8C2BLB1</accession>
<dbReference type="AlphaFoldDB" id="A0A8C2BLB1"/>
<dbReference type="InterPro" id="IPR015421">
    <property type="entry name" value="PyrdxlP-dep_Trfase_major"/>
</dbReference>
<evidence type="ECO:0000256" key="3">
    <source>
        <dbReference type="ARBA" id="ARBA00022793"/>
    </source>
</evidence>
<evidence type="ECO:0000259" key="8">
    <source>
        <dbReference type="Pfam" id="PF22930"/>
    </source>
</evidence>
<reference evidence="10" key="1">
    <citation type="submission" date="2025-08" db="UniProtKB">
        <authorList>
            <consortium name="Ensembl"/>
        </authorList>
    </citation>
    <scope>IDENTIFICATION</scope>
</reference>
<evidence type="ECO:0000313" key="10">
    <source>
        <dbReference type="Ensembl" id="ENSCCRP00015121282.1"/>
    </source>
</evidence>
<evidence type="ECO:0000256" key="5">
    <source>
        <dbReference type="ARBA" id="ARBA00023239"/>
    </source>
</evidence>
<feature type="coiled-coil region" evidence="7">
    <location>
        <begin position="551"/>
        <end position="578"/>
    </location>
</feature>
<keyword evidence="4" id="KW-0663">Pyridoxal phosphate</keyword>
<protein>
    <recommendedName>
        <fullName evidence="6">Pyridoxal-dependent decarboxylase domain-containing protein 1</fullName>
    </recommendedName>
</protein>
<keyword evidence="7" id="KW-0175">Coiled coil</keyword>
<dbReference type="FunFam" id="3.40.640.10:FF:000036">
    <property type="entry name" value="pyridoxal-dependent decarboxylase domain-containing protein 1 isoform X2"/>
    <property type="match status" value="1"/>
</dbReference>
<dbReference type="Proteomes" id="UP000694700">
    <property type="component" value="Unplaced"/>
</dbReference>
<dbReference type="Pfam" id="PF22937">
    <property type="entry name" value="PDXDC1-like_cen2"/>
    <property type="match status" value="1"/>
</dbReference>
<dbReference type="GO" id="GO:0016831">
    <property type="term" value="F:carboxy-lyase activity"/>
    <property type="evidence" value="ECO:0007669"/>
    <property type="project" value="UniProtKB-KW"/>
</dbReference>
<dbReference type="PANTHER" id="PTHR42735:SF1">
    <property type="entry name" value="PYRIDOXAL-DEPENDENT DECARBOXYLASE DOMAIN-CONTAINING PROTEIN 1-RELATED"/>
    <property type="match status" value="1"/>
</dbReference>
<dbReference type="GO" id="GO:0030170">
    <property type="term" value="F:pyridoxal phosphate binding"/>
    <property type="evidence" value="ECO:0007669"/>
    <property type="project" value="InterPro"/>
</dbReference>
<evidence type="ECO:0000256" key="7">
    <source>
        <dbReference type="SAM" id="Coils"/>
    </source>
</evidence>
<dbReference type="InterPro" id="IPR002129">
    <property type="entry name" value="PyrdxlP-dep_de-COase"/>
</dbReference>
<dbReference type="Pfam" id="PF22930">
    <property type="entry name" value="PDXDC1-like_cen"/>
    <property type="match status" value="1"/>
</dbReference>
<dbReference type="Gene3D" id="3.40.640.10">
    <property type="entry name" value="Type I PLP-dependent aspartate aminotransferase-like (Major domain)"/>
    <property type="match status" value="1"/>
</dbReference>
<dbReference type="PANTHER" id="PTHR42735">
    <property type="match status" value="1"/>
</dbReference>
<feature type="domain" description="PDXDC1-like third" evidence="9">
    <location>
        <begin position="440"/>
        <end position="545"/>
    </location>
</feature>
<dbReference type="Ensembl" id="ENSCCRT00015125118.1">
    <property type="protein sequence ID" value="ENSCCRP00015121282.1"/>
    <property type="gene ID" value="ENSCCRG00015047335.1"/>
</dbReference>
<dbReference type="InterPro" id="IPR015424">
    <property type="entry name" value="PyrdxlP-dep_Trfase"/>
</dbReference>
<evidence type="ECO:0000256" key="6">
    <source>
        <dbReference type="ARBA" id="ARBA00047190"/>
    </source>
</evidence>
<comment type="cofactor">
    <cofactor evidence="1">
        <name>pyridoxal 5'-phosphate</name>
        <dbReference type="ChEBI" id="CHEBI:597326"/>
    </cofactor>
</comment>
<evidence type="ECO:0000256" key="4">
    <source>
        <dbReference type="ARBA" id="ARBA00022898"/>
    </source>
</evidence>
<name>A0A8C2BLB1_CYPCA</name>
<dbReference type="InterPro" id="IPR055103">
    <property type="entry name" value="PDXDC1-like_2nd"/>
</dbReference>
<sequence>MMDPTLAEMGNHLSDAMKILESGKFQRILAIKHLKAFLILFLFLYFSDSGQDVVSILQLVQNLMHGDDDQQGHRRMQYVGEQGHMALLGHSLAAYISVLERERLRKLTTRILSDTTLWLCRLFRYENGSAYYHEDDREGLVKMCRLAINTHYEDYATEGFTLLSSKHPVIYQSAACRPGLGQHLCSQLGLPLSSLCIVPCNTMFGSLHQMDVALLDKLIRDDRESGKLPLLLIANAGTPGAGHTDKLSRLKELCVQYNMWLHVEGVNLATLVLGQVSSTVTAATKCDSITLTPGPWLGLPAVPAVTLYRHEDPALSLAAGLTSSQPVEKLRALPLWLSLQYLGHDGILQRIKHASQLVEDELNSPVVVFRFSQDNSAHHFLTNDGVDVVELEDEGTCVRFSPLMTAAALGTQENDVAALVEKLGEMIPVLSCTLRFRQDFKDEVLQKASLSYIEDQSWPGLGGVRYEARTTDLDEDKRQYRVERINSDLLKKLMELDTDLYFSDGPEFCEEKNCIFIGMATEDLDVAELVETIVSIGRDIEESGKLFENMTEVVRRGIQEAEQQLQKANEEKLMEEGVLRQIPLVGSVLNWFSPVQASVKGRTFNLAEGIDVLKFEMH</sequence>
<dbReference type="InterPro" id="IPR055102">
    <property type="entry name" value="PDXDC1-like_3rd"/>
</dbReference>
<evidence type="ECO:0000259" key="9">
    <source>
        <dbReference type="Pfam" id="PF22937"/>
    </source>
</evidence>
<keyword evidence="5" id="KW-0456">Lyase</keyword>
<dbReference type="SUPFAM" id="SSF53383">
    <property type="entry name" value="PLP-dependent transferases"/>
    <property type="match status" value="1"/>
</dbReference>